<dbReference type="Proteomes" id="UP000268829">
    <property type="component" value="Unassembled WGS sequence"/>
</dbReference>
<dbReference type="InterPro" id="IPR050378">
    <property type="entry name" value="Metallo-dep_Hydrolases_sf"/>
</dbReference>
<dbReference type="EMBL" id="RHHS01000017">
    <property type="protein sequence ID" value="RNB58668.1"/>
    <property type="molecule type" value="Genomic_DNA"/>
</dbReference>
<dbReference type="OrthoDB" id="9775607at2"/>
<comment type="cofactor">
    <cofactor evidence="1">
        <name>Zn(2+)</name>
        <dbReference type="ChEBI" id="CHEBI:29105"/>
    </cofactor>
</comment>
<dbReference type="PANTHER" id="PTHR11647">
    <property type="entry name" value="HYDRANTOINASE/DIHYDROPYRIMIDINASE FAMILY MEMBER"/>
    <property type="match status" value="1"/>
</dbReference>
<dbReference type="Pfam" id="PF01979">
    <property type="entry name" value="Amidohydro_1"/>
    <property type="match status" value="1"/>
</dbReference>
<dbReference type="Gene3D" id="2.30.40.10">
    <property type="entry name" value="Urease, subunit C, domain 1"/>
    <property type="match status" value="1"/>
</dbReference>
<dbReference type="Gene3D" id="3.20.20.140">
    <property type="entry name" value="Metal-dependent hydrolases"/>
    <property type="match status" value="2"/>
</dbReference>
<dbReference type="GO" id="GO:0005829">
    <property type="term" value="C:cytosol"/>
    <property type="evidence" value="ECO:0007669"/>
    <property type="project" value="TreeGrafter"/>
</dbReference>
<comment type="caution">
    <text evidence="3">The sequence shown here is derived from an EMBL/GenBank/DDBJ whole genome shotgun (WGS) entry which is preliminary data.</text>
</comment>
<keyword evidence="4" id="KW-1185">Reference proteome</keyword>
<dbReference type="PANTHER" id="PTHR11647:SF1">
    <property type="entry name" value="COLLAPSIN RESPONSE MEDIATOR PROTEIN"/>
    <property type="match status" value="1"/>
</dbReference>
<evidence type="ECO:0000313" key="3">
    <source>
        <dbReference type="EMBL" id="RNB58668.1"/>
    </source>
</evidence>
<dbReference type="RefSeq" id="WP_122904242.1">
    <property type="nucleotide sequence ID" value="NZ_RHHS01000017.1"/>
</dbReference>
<dbReference type="InterPro" id="IPR032466">
    <property type="entry name" value="Metal_Hydrolase"/>
</dbReference>
<dbReference type="AlphaFoldDB" id="A0A3M8B5E8"/>
<protein>
    <submittedName>
        <fullName evidence="3">Dihydroorotate dehydrogenase</fullName>
    </submittedName>
</protein>
<name>A0A3M8B5E8_9BACL</name>
<dbReference type="GO" id="GO:0016812">
    <property type="term" value="F:hydrolase activity, acting on carbon-nitrogen (but not peptide) bonds, in cyclic amides"/>
    <property type="evidence" value="ECO:0007669"/>
    <property type="project" value="TreeGrafter"/>
</dbReference>
<accession>A0A3M8B5E8</accession>
<evidence type="ECO:0000313" key="4">
    <source>
        <dbReference type="Proteomes" id="UP000268829"/>
    </source>
</evidence>
<dbReference type="SUPFAM" id="SSF51556">
    <property type="entry name" value="Metallo-dependent hydrolases"/>
    <property type="match status" value="1"/>
</dbReference>
<proteinExistence type="predicted"/>
<feature type="domain" description="Amidohydrolase-related" evidence="2">
    <location>
        <begin position="282"/>
        <end position="346"/>
    </location>
</feature>
<dbReference type="InterPro" id="IPR006680">
    <property type="entry name" value="Amidohydro-rel"/>
</dbReference>
<gene>
    <name evidence="3" type="ORF">EDM57_08085</name>
</gene>
<evidence type="ECO:0000259" key="2">
    <source>
        <dbReference type="Pfam" id="PF01979"/>
    </source>
</evidence>
<evidence type="ECO:0000256" key="1">
    <source>
        <dbReference type="ARBA" id="ARBA00001947"/>
    </source>
</evidence>
<reference evidence="3 4" key="1">
    <citation type="submission" date="2018-10" db="EMBL/GenBank/DDBJ databases">
        <title>Phylogenomics of Brevibacillus.</title>
        <authorList>
            <person name="Dunlap C."/>
        </authorList>
    </citation>
    <scope>NUCLEOTIDE SEQUENCE [LARGE SCALE GENOMIC DNA]</scope>
    <source>
        <strain evidence="3 4">DSM 100115</strain>
    </source>
</reference>
<organism evidence="3 4">
    <name type="scientific">Brevibacillus gelatini</name>
    <dbReference type="NCBI Taxonomy" id="1655277"/>
    <lineage>
        <taxon>Bacteria</taxon>
        <taxon>Bacillati</taxon>
        <taxon>Bacillota</taxon>
        <taxon>Bacilli</taxon>
        <taxon>Bacillales</taxon>
        <taxon>Paenibacillaceae</taxon>
        <taxon>Brevibacillus</taxon>
    </lineage>
</organism>
<dbReference type="SUPFAM" id="SSF51338">
    <property type="entry name" value="Composite domain of metallo-dependent hydrolases"/>
    <property type="match status" value="1"/>
</dbReference>
<sequence>MPKQAMVIRGGTVVTAYGIKEADIWISGGKIVRIARDTLTKKTAMTVFEEVDASGMYLLPGFVALPSRSLYKIKDRKTYIDVMRELVRSGCTSFVDVLRPESWMSSPQLAYQQTRHFNSPLDYAWHVGIEAAQLRAGTVAQYGKLGLSSIHVTITCPEEISAIKWETLLQLHTSKQTVLHLHIQNDASVKKEQRDLIRQLWLDATRYWQVRTVIADPQAAFEQKQYDPFLHIFRLNAETTDRAVRYIYQRFYHSCQVAAPLQDVRIDYRRRWCPPEVLLCLLVRLASTNVAKAIGLYPRKGSLTPGADADIVFLKKENWLTKDVLSTILNFSEIHLPTSVMSNGRWMYRNAQFSSSIGMGRRLFDTKPNAYVI</sequence>
<dbReference type="InterPro" id="IPR011059">
    <property type="entry name" value="Metal-dep_hydrolase_composite"/>
</dbReference>